<dbReference type="Proteomes" id="UP000236161">
    <property type="component" value="Unassembled WGS sequence"/>
</dbReference>
<organism evidence="5 6">
    <name type="scientific">Apostasia shenzhenica</name>
    <dbReference type="NCBI Taxonomy" id="1088818"/>
    <lineage>
        <taxon>Eukaryota</taxon>
        <taxon>Viridiplantae</taxon>
        <taxon>Streptophyta</taxon>
        <taxon>Embryophyta</taxon>
        <taxon>Tracheophyta</taxon>
        <taxon>Spermatophyta</taxon>
        <taxon>Magnoliopsida</taxon>
        <taxon>Liliopsida</taxon>
        <taxon>Asparagales</taxon>
        <taxon>Orchidaceae</taxon>
        <taxon>Apostasioideae</taxon>
        <taxon>Apostasia</taxon>
    </lineage>
</organism>
<evidence type="ECO:0000256" key="4">
    <source>
        <dbReference type="SAM" id="MobiDB-lite"/>
    </source>
</evidence>
<dbReference type="SUPFAM" id="SSF48403">
    <property type="entry name" value="Ankyrin repeat"/>
    <property type="match status" value="1"/>
</dbReference>
<proteinExistence type="predicted"/>
<dbReference type="OrthoDB" id="4062651at2759"/>
<dbReference type="AlphaFoldDB" id="A0A2I0AV00"/>
<dbReference type="PANTHER" id="PTHR24171">
    <property type="entry name" value="ANKYRIN REPEAT DOMAIN-CONTAINING PROTEIN 39-RELATED"/>
    <property type="match status" value="1"/>
</dbReference>
<gene>
    <name evidence="5" type="ORF">AXF42_Ash001471</name>
</gene>
<dbReference type="Gene3D" id="1.25.40.20">
    <property type="entry name" value="Ankyrin repeat-containing domain"/>
    <property type="match status" value="1"/>
</dbReference>
<keyword evidence="6" id="KW-1185">Reference proteome</keyword>
<evidence type="ECO:0000256" key="1">
    <source>
        <dbReference type="ARBA" id="ARBA00022737"/>
    </source>
</evidence>
<dbReference type="EMBL" id="KZ451950">
    <property type="protein sequence ID" value="PKA59377.1"/>
    <property type="molecule type" value="Genomic_DNA"/>
</dbReference>
<feature type="repeat" description="ANK" evidence="3">
    <location>
        <begin position="215"/>
        <end position="247"/>
    </location>
</feature>
<dbReference type="InterPro" id="IPR002110">
    <property type="entry name" value="Ankyrin_rpt"/>
</dbReference>
<dbReference type="Pfam" id="PF12796">
    <property type="entry name" value="Ank_2"/>
    <property type="match status" value="1"/>
</dbReference>
<dbReference type="PROSITE" id="PS50297">
    <property type="entry name" value="ANK_REP_REGION"/>
    <property type="match status" value="1"/>
</dbReference>
<name>A0A2I0AV00_9ASPA</name>
<evidence type="ECO:0000313" key="6">
    <source>
        <dbReference type="Proteomes" id="UP000236161"/>
    </source>
</evidence>
<keyword evidence="5" id="KW-0813">Transport</keyword>
<dbReference type="PROSITE" id="PS50088">
    <property type="entry name" value="ANK_REPEAT"/>
    <property type="match status" value="1"/>
</dbReference>
<reference evidence="5 6" key="1">
    <citation type="journal article" date="2017" name="Nature">
        <title>The Apostasia genome and the evolution of orchids.</title>
        <authorList>
            <person name="Zhang G.Q."/>
            <person name="Liu K.W."/>
            <person name="Li Z."/>
            <person name="Lohaus R."/>
            <person name="Hsiao Y.Y."/>
            <person name="Niu S.C."/>
            <person name="Wang J.Y."/>
            <person name="Lin Y.C."/>
            <person name="Xu Q."/>
            <person name="Chen L.J."/>
            <person name="Yoshida K."/>
            <person name="Fujiwara S."/>
            <person name="Wang Z.W."/>
            <person name="Zhang Y.Q."/>
            <person name="Mitsuda N."/>
            <person name="Wang M."/>
            <person name="Liu G.H."/>
            <person name="Pecoraro L."/>
            <person name="Huang H.X."/>
            <person name="Xiao X.J."/>
            <person name="Lin M."/>
            <person name="Wu X.Y."/>
            <person name="Wu W.L."/>
            <person name="Chen Y.Y."/>
            <person name="Chang S.B."/>
            <person name="Sakamoto S."/>
            <person name="Ohme-Takagi M."/>
            <person name="Yagi M."/>
            <person name="Zeng S.J."/>
            <person name="Shen C.Y."/>
            <person name="Yeh C.M."/>
            <person name="Luo Y.B."/>
            <person name="Tsai W.C."/>
            <person name="Van de Peer Y."/>
            <person name="Liu Z.J."/>
        </authorList>
    </citation>
    <scope>NUCLEOTIDE SEQUENCE [LARGE SCALE GENOMIC DNA]</scope>
    <source>
        <strain evidence="6">cv. Shenzhen</strain>
        <tissue evidence="5">Stem</tissue>
    </source>
</reference>
<feature type="region of interest" description="Disordered" evidence="4">
    <location>
        <begin position="106"/>
        <end position="177"/>
    </location>
</feature>
<keyword evidence="5" id="KW-0406">Ion transport</keyword>
<dbReference type="PANTHER" id="PTHR24171:SF9">
    <property type="entry name" value="ANKYRIN REPEAT DOMAIN-CONTAINING PROTEIN 39"/>
    <property type="match status" value="1"/>
</dbReference>
<dbReference type="SMART" id="SM00248">
    <property type="entry name" value="ANK"/>
    <property type="match status" value="1"/>
</dbReference>
<dbReference type="InterPro" id="IPR036770">
    <property type="entry name" value="Ankyrin_rpt-contain_sf"/>
</dbReference>
<dbReference type="STRING" id="1088818.A0A2I0AV00"/>
<dbReference type="GO" id="GO:0034220">
    <property type="term" value="P:monoatomic ion transmembrane transport"/>
    <property type="evidence" value="ECO:0007669"/>
    <property type="project" value="UniProtKB-KW"/>
</dbReference>
<keyword evidence="5" id="KW-0407">Ion channel</keyword>
<feature type="compositionally biased region" description="Basic and acidic residues" evidence="4">
    <location>
        <begin position="106"/>
        <end position="132"/>
    </location>
</feature>
<keyword evidence="1" id="KW-0677">Repeat</keyword>
<keyword evidence="2 3" id="KW-0040">ANK repeat</keyword>
<evidence type="ECO:0000256" key="3">
    <source>
        <dbReference type="PROSITE-ProRule" id="PRU00023"/>
    </source>
</evidence>
<feature type="compositionally biased region" description="Low complexity" evidence="4">
    <location>
        <begin position="149"/>
        <end position="170"/>
    </location>
</feature>
<sequence length="266" mass="28848">MYRGYDPSAGKPLPLPEQYGSQRSGVCQIRSLLFSLSSSASAVRDDSSLVRRGGLVTFDAAASSLVLSAAMAIKSAAMKAQLRPSLIGDSIYWIWCASHLYGTSKSESEKRDAGPIAEERVKVEEGEVDEGKGNMSGGDAAAVNTPQESSGDGSSGTPSSSSPFPSSSSSVDKKKDKARVSRTSLILWHTHQNDASAVRKLLEEDRELVNARDYDNRTPLHVAALHGWIDVAKFLLEYGADVNAQDRWKNTVSLLRLLLFLKKNRM</sequence>
<accession>A0A2I0AV00</accession>
<protein>
    <submittedName>
        <fullName evidence="5">Potassium channel KOR2</fullName>
    </submittedName>
</protein>
<evidence type="ECO:0000256" key="2">
    <source>
        <dbReference type="ARBA" id="ARBA00023043"/>
    </source>
</evidence>
<evidence type="ECO:0000313" key="5">
    <source>
        <dbReference type="EMBL" id="PKA59377.1"/>
    </source>
</evidence>